<reference evidence="3 4" key="1">
    <citation type="submission" date="2013-12" db="EMBL/GenBank/DDBJ databases">
        <title>Genome and proteome characterization of Caldibacillus debilis GB1 derived from a cellulolytic aero-tolerant co-culture.</title>
        <authorList>
            <person name="Wushke S.T."/>
            <person name="Zhang X."/>
            <person name="Fristensky B."/>
            <person name="Wilkins J.A."/>
            <person name="Levin D.B."/>
            <person name="Sparling R."/>
        </authorList>
    </citation>
    <scope>NUCLEOTIDE SEQUENCE [LARGE SCALE GENOMIC DNA]</scope>
    <source>
        <strain evidence="3 4">GB1</strain>
    </source>
</reference>
<dbReference type="Pfam" id="PF13274">
    <property type="entry name" value="SocA_Panacea"/>
    <property type="match status" value="1"/>
</dbReference>
<comment type="caution">
    <text evidence="3">The sequence shown here is derived from an EMBL/GenBank/DDBJ whole genome shotgun (WGS) entry which is preliminary data.</text>
</comment>
<keyword evidence="1" id="KW-0472">Membrane</keyword>
<dbReference type="AlphaFoldDB" id="A0A420VDR0"/>
<dbReference type="EMBL" id="AZRV01000035">
    <property type="protein sequence ID" value="RKO61804.1"/>
    <property type="molecule type" value="Genomic_DNA"/>
</dbReference>
<feature type="transmembrane region" description="Helical" evidence="1">
    <location>
        <begin position="12"/>
        <end position="29"/>
    </location>
</feature>
<proteinExistence type="predicted"/>
<organism evidence="3 4">
    <name type="scientific">Caldibacillus debilis GB1</name>
    <dbReference type="NCBI Taxonomy" id="1339248"/>
    <lineage>
        <taxon>Bacteria</taxon>
        <taxon>Bacillati</taxon>
        <taxon>Bacillota</taxon>
        <taxon>Bacilli</taxon>
        <taxon>Bacillales</taxon>
        <taxon>Bacillaceae</taxon>
        <taxon>Caldibacillus</taxon>
    </lineage>
</organism>
<sequence>MEPTFDEKISIVFIIISVILTALLGWTIYQDHKKIEDRKMGKLISVMYYFIKNYPYSNELSKTRLTKMVYLADWYSALTYGRQITNINWFFDHYGPYVIDVYDTAENSRIFTIENTFSAFGYPKQIIRLSPGGKFQDELSDEEKAILDKVIEDTKYLNWTDFLNFVYSTYPIEISQRYSYLDLVKLATDMNLSLSRRSECIDADHRFRAKAVKKRSIG</sequence>
<keyword evidence="4" id="KW-1185">Reference proteome</keyword>
<name>A0A420VDR0_9BACI</name>
<protein>
    <recommendedName>
        <fullName evidence="2">Antitoxin SocA-like Panacea domain-containing protein</fullName>
    </recommendedName>
</protein>
<dbReference type="RefSeq" id="WP_220703271.1">
    <property type="nucleotide sequence ID" value="NZ_AZRV01000035.1"/>
</dbReference>
<evidence type="ECO:0000256" key="1">
    <source>
        <dbReference type="SAM" id="Phobius"/>
    </source>
</evidence>
<keyword evidence="1" id="KW-0812">Transmembrane</keyword>
<evidence type="ECO:0000259" key="2">
    <source>
        <dbReference type="Pfam" id="PF13274"/>
    </source>
</evidence>
<evidence type="ECO:0000313" key="4">
    <source>
        <dbReference type="Proteomes" id="UP000286235"/>
    </source>
</evidence>
<feature type="domain" description="Antitoxin SocA-like Panacea" evidence="2">
    <location>
        <begin position="65"/>
        <end position="168"/>
    </location>
</feature>
<dbReference type="InterPro" id="IPR025272">
    <property type="entry name" value="SocA_Panacea"/>
</dbReference>
<gene>
    <name evidence="3" type="ORF">Cdeb_01297</name>
</gene>
<accession>A0A420VDR0</accession>
<dbReference type="Proteomes" id="UP000286235">
    <property type="component" value="Unassembled WGS sequence"/>
</dbReference>
<keyword evidence="1" id="KW-1133">Transmembrane helix</keyword>
<evidence type="ECO:0000313" key="3">
    <source>
        <dbReference type="EMBL" id="RKO61804.1"/>
    </source>
</evidence>